<protein>
    <submittedName>
        <fullName evidence="2">Hemin uptake protein HemP</fullName>
    </submittedName>
</protein>
<dbReference type="InterPro" id="IPR019600">
    <property type="entry name" value="Hemin_uptake_protein_HemP"/>
</dbReference>
<evidence type="ECO:0000313" key="2">
    <source>
        <dbReference type="EMBL" id="MBK1698216.1"/>
    </source>
</evidence>
<reference evidence="2" key="1">
    <citation type="submission" date="2017-08" db="EMBL/GenBank/DDBJ databases">
        <authorList>
            <person name="Imhoff J.F."/>
            <person name="Rahn T."/>
            <person name="Kuenzel S."/>
            <person name="Neulinger S.C."/>
        </authorList>
    </citation>
    <scope>NUCLEOTIDE SEQUENCE</scope>
    <source>
        <strain evidence="2">DSM 9154</strain>
    </source>
</reference>
<accession>A0A934V112</accession>
<keyword evidence="3" id="KW-1185">Reference proteome</keyword>
<feature type="compositionally biased region" description="Basic and acidic residues" evidence="1">
    <location>
        <begin position="17"/>
        <end position="26"/>
    </location>
</feature>
<dbReference type="EMBL" id="NRRE01000026">
    <property type="protein sequence ID" value="MBK1698216.1"/>
    <property type="molecule type" value="Genomic_DNA"/>
</dbReference>
<gene>
    <name evidence="2" type="ORF">CKO21_13290</name>
</gene>
<feature type="region of interest" description="Disordered" evidence="1">
    <location>
        <begin position="127"/>
        <end position="158"/>
    </location>
</feature>
<sequence>MAALLSHRHEKRVRQMHLPDPRLAHEKARRSPRRSGLRAPCQVGCYSAIAIHVQLHEKEGAPIAWSWLSGRTNMLGRPPSPTSPATASALQICIQCSPLIIENELHLHAANAMVRPLREGVYQELGMSDEPQRSSAGQDRHDGAQPAAVSTRRSSTLHSRDLLAGQHEVFIEHRGALYRLRETSQGKLILTK</sequence>
<reference evidence="2" key="2">
    <citation type="journal article" date="2020" name="Microorganisms">
        <title>Osmotic Adaptation and Compatible Solute Biosynthesis of Phototrophic Bacteria as Revealed from Genome Analyses.</title>
        <authorList>
            <person name="Imhoff J.F."/>
            <person name="Rahn T."/>
            <person name="Kunzel S."/>
            <person name="Keller A."/>
            <person name="Neulinger S.C."/>
        </authorList>
    </citation>
    <scope>NUCLEOTIDE SEQUENCE</scope>
    <source>
        <strain evidence="2">DSM 9154</strain>
    </source>
</reference>
<dbReference type="Pfam" id="PF10636">
    <property type="entry name" value="hemP"/>
    <property type="match status" value="1"/>
</dbReference>
<evidence type="ECO:0000256" key="1">
    <source>
        <dbReference type="SAM" id="MobiDB-lite"/>
    </source>
</evidence>
<dbReference type="Proteomes" id="UP000778970">
    <property type="component" value="Unassembled WGS sequence"/>
</dbReference>
<dbReference type="Gene3D" id="2.10.70.10">
    <property type="entry name" value="Complement Module, domain 1"/>
    <property type="match status" value="1"/>
</dbReference>
<dbReference type="AlphaFoldDB" id="A0A934V112"/>
<comment type="caution">
    <text evidence="2">The sequence shown here is derived from an EMBL/GenBank/DDBJ whole genome shotgun (WGS) entry which is preliminary data.</text>
</comment>
<feature type="region of interest" description="Disordered" evidence="1">
    <location>
        <begin position="1"/>
        <end position="34"/>
    </location>
</feature>
<evidence type="ECO:0000313" key="3">
    <source>
        <dbReference type="Proteomes" id="UP000778970"/>
    </source>
</evidence>
<feature type="compositionally biased region" description="Basic residues" evidence="1">
    <location>
        <begin position="1"/>
        <end position="15"/>
    </location>
</feature>
<name>A0A934V112_9PROT</name>
<proteinExistence type="predicted"/>
<organism evidence="2 3">
    <name type="scientific">Rhodovibrio salinarum</name>
    <dbReference type="NCBI Taxonomy" id="1087"/>
    <lineage>
        <taxon>Bacteria</taxon>
        <taxon>Pseudomonadati</taxon>
        <taxon>Pseudomonadota</taxon>
        <taxon>Alphaproteobacteria</taxon>
        <taxon>Rhodospirillales</taxon>
        <taxon>Rhodovibrionaceae</taxon>
        <taxon>Rhodovibrio</taxon>
    </lineage>
</organism>